<dbReference type="SUPFAM" id="SSF81901">
    <property type="entry name" value="HCP-like"/>
    <property type="match status" value="1"/>
</dbReference>
<dbReference type="GO" id="GO:0030246">
    <property type="term" value="F:carbohydrate binding"/>
    <property type="evidence" value="ECO:0007669"/>
    <property type="project" value="InterPro"/>
</dbReference>
<evidence type="ECO:0008006" key="3">
    <source>
        <dbReference type="Google" id="ProtNLM"/>
    </source>
</evidence>
<keyword evidence="2" id="KW-1185">Reference proteome</keyword>
<gene>
    <name evidence="1" type="ORF">DS745_20820</name>
</gene>
<proteinExistence type="predicted"/>
<sequence>MIKMKMKHLIAGVLVLLSFSIVFVFVLQPILQGRVISHEVSRGNVDGAKQQIIKQIEKDRINSLKLIKDYMIERHPTGNRYDVYIGPSMSSWGSVTGDRIFTLEESLPYLQIYLDEAPADGYLRRTVEILVSYYESLGDFEHALSVFEKALQRFSTSSFVYHELELKRIELAINLNHIADAELFIEAFEGTVNEVFTDIPLQLARLKAELFVQKGKLAEAVAILSVAIDDYEEWNESFKKELKMENDLQSETSWYPSYETAIMYREQVERLMNDNGQLGTVVGKVIRSDGEPLSNVGIFLREEHVTNQSVSEYERYQTVTKPDGSFSFTGVIPGSYQIHVGFMFDQIDGWSWPVEMDDWLDVKATETFEYEIEITPLISVIEPTNYQIIRNQEITFAWEPFPGATSYTLHGGFELDGSSTGFQVISGIKDSEVTISVEELYSLTTGIMFSGDNWTSVKPESLLGFANIDGLFSWSVKAFNERGQLIGQSNGYRLREETMGPLPFYHLKARELTDADQVFLTGKIEEALEMYKENVEINPHDIHSLRMVARMIGLDRKNEQQALPYWLALAEQSQSSEYAITLAQLYFDQENWSEFEKWYQLAGDVSSYAKSIYARALMKQGKLEESRESFHEIMEEDRSNRFVGLLLAIEIYLEKDYNTAQYLAEKYKERSYEAKDWLAEIRKLEKEVPIEIVTEELGKFFIGEKVEANDLAKYPELAQFLRMLERVN</sequence>
<dbReference type="RefSeq" id="WP_129080169.1">
    <property type="nucleotide sequence ID" value="NZ_QOUX01000047.1"/>
</dbReference>
<dbReference type="OrthoDB" id="1947780at2"/>
<accession>A0A4Q0VLB4</accession>
<reference evidence="1 2" key="1">
    <citation type="journal article" date="2019" name="Int. J. Syst. Evol. Microbiol.">
        <title>Anaerobacillus alkaliphilus sp. nov., a novel alkaliphilic and moderately halophilic bacterium.</title>
        <authorList>
            <person name="Borsodi A.K."/>
            <person name="Aszalos J.M."/>
            <person name="Bihari P."/>
            <person name="Nagy I."/>
            <person name="Schumann P."/>
            <person name="Sproer C."/>
            <person name="Kovacs A.L."/>
            <person name="Boka K."/>
            <person name="Dobosy P."/>
            <person name="Ovari M."/>
            <person name="Szili-Kovacs T."/>
            <person name="Toth E."/>
        </authorList>
    </citation>
    <scope>NUCLEOTIDE SEQUENCE [LARGE SCALE GENOMIC DNA]</scope>
    <source>
        <strain evidence="1 2">B16-10</strain>
    </source>
</reference>
<dbReference type="AlphaFoldDB" id="A0A4Q0VLB4"/>
<organism evidence="1 2">
    <name type="scientific">Anaerobacillus alkaliphilus</name>
    <dbReference type="NCBI Taxonomy" id="1548597"/>
    <lineage>
        <taxon>Bacteria</taxon>
        <taxon>Bacillati</taxon>
        <taxon>Bacillota</taxon>
        <taxon>Bacilli</taxon>
        <taxon>Bacillales</taxon>
        <taxon>Bacillaceae</taxon>
        <taxon>Anaerobacillus</taxon>
    </lineage>
</organism>
<dbReference type="InterPro" id="IPR013784">
    <property type="entry name" value="Carb-bd-like_fold"/>
</dbReference>
<dbReference type="SUPFAM" id="SSF48452">
    <property type="entry name" value="TPR-like"/>
    <property type="match status" value="1"/>
</dbReference>
<dbReference type="Proteomes" id="UP000290649">
    <property type="component" value="Unassembled WGS sequence"/>
</dbReference>
<comment type="caution">
    <text evidence="1">The sequence shown here is derived from an EMBL/GenBank/DDBJ whole genome shotgun (WGS) entry which is preliminary data.</text>
</comment>
<protein>
    <recommendedName>
        <fullName evidence="3">Carboxypeptidase regulatory-like domain-containing protein</fullName>
    </recommendedName>
</protein>
<evidence type="ECO:0000313" key="2">
    <source>
        <dbReference type="Proteomes" id="UP000290649"/>
    </source>
</evidence>
<dbReference type="PANTHER" id="PTHR12558">
    <property type="entry name" value="CELL DIVISION CYCLE 16,23,27"/>
    <property type="match status" value="1"/>
</dbReference>
<dbReference type="InterPro" id="IPR019734">
    <property type="entry name" value="TPR_rpt"/>
</dbReference>
<dbReference type="SUPFAM" id="SSF49452">
    <property type="entry name" value="Starch-binding domain-like"/>
    <property type="match status" value="1"/>
</dbReference>
<dbReference type="EMBL" id="QOUX01000047">
    <property type="protein sequence ID" value="RXI96188.1"/>
    <property type="molecule type" value="Genomic_DNA"/>
</dbReference>
<evidence type="ECO:0000313" key="1">
    <source>
        <dbReference type="EMBL" id="RXI96188.1"/>
    </source>
</evidence>
<dbReference type="Gene3D" id="1.25.40.10">
    <property type="entry name" value="Tetratricopeptide repeat domain"/>
    <property type="match status" value="2"/>
</dbReference>
<dbReference type="PANTHER" id="PTHR12558:SF13">
    <property type="entry name" value="CELL DIVISION CYCLE PROTEIN 27 HOMOLOG"/>
    <property type="match status" value="1"/>
</dbReference>
<name>A0A4Q0VLB4_9BACI</name>
<dbReference type="Pfam" id="PF13181">
    <property type="entry name" value="TPR_8"/>
    <property type="match status" value="1"/>
</dbReference>
<dbReference type="InterPro" id="IPR011990">
    <property type="entry name" value="TPR-like_helical_dom_sf"/>
</dbReference>